<proteinExistence type="predicted"/>
<evidence type="ECO:0000313" key="1">
    <source>
        <dbReference type="EMBL" id="KAJ6634864.1"/>
    </source>
</evidence>
<keyword evidence="2" id="KW-1185">Reference proteome</keyword>
<evidence type="ECO:0000313" key="2">
    <source>
        <dbReference type="Proteomes" id="UP001151699"/>
    </source>
</evidence>
<dbReference type="OrthoDB" id="7485566at2759"/>
<reference evidence="1" key="1">
    <citation type="submission" date="2022-07" db="EMBL/GenBank/DDBJ databases">
        <authorList>
            <person name="Trinca V."/>
            <person name="Uliana J.V.C."/>
            <person name="Torres T.T."/>
            <person name="Ward R.J."/>
            <person name="Monesi N."/>
        </authorList>
    </citation>
    <scope>NUCLEOTIDE SEQUENCE</scope>
    <source>
        <strain evidence="1">HSMRA1968</strain>
        <tissue evidence="1">Whole embryos</tissue>
    </source>
</reference>
<gene>
    <name evidence="1" type="ORF">Bhyg_13445</name>
</gene>
<protein>
    <submittedName>
        <fullName evidence="1">Uncharacterized protein</fullName>
    </submittedName>
</protein>
<accession>A0A9Q0MQ58</accession>
<dbReference type="Proteomes" id="UP001151699">
    <property type="component" value="Chromosome C"/>
</dbReference>
<dbReference type="EMBL" id="WJQU01000004">
    <property type="protein sequence ID" value="KAJ6634864.1"/>
    <property type="molecule type" value="Genomic_DNA"/>
</dbReference>
<name>A0A9Q0MQ58_9DIPT</name>
<comment type="caution">
    <text evidence="1">The sequence shown here is derived from an EMBL/GenBank/DDBJ whole genome shotgun (WGS) entry which is preliminary data.</text>
</comment>
<dbReference type="AlphaFoldDB" id="A0A9Q0MQ58"/>
<sequence length="149" mass="16142">MDNTVIEEETIPKLEPFDISTDQVTNAIKHFPISSSGGIDGLRTRHLKDFSCGESATKLTEAISKLTNVIRSGKICSSLTPIFFGAELIAFAKKNSDIRPIAIELTLKRLAGKISCFSNKIALSRSLLPFQNGISVKGDAQVIVHAVRA</sequence>
<organism evidence="1 2">
    <name type="scientific">Pseudolycoriella hygida</name>
    <dbReference type="NCBI Taxonomy" id="35572"/>
    <lineage>
        <taxon>Eukaryota</taxon>
        <taxon>Metazoa</taxon>
        <taxon>Ecdysozoa</taxon>
        <taxon>Arthropoda</taxon>
        <taxon>Hexapoda</taxon>
        <taxon>Insecta</taxon>
        <taxon>Pterygota</taxon>
        <taxon>Neoptera</taxon>
        <taxon>Endopterygota</taxon>
        <taxon>Diptera</taxon>
        <taxon>Nematocera</taxon>
        <taxon>Sciaroidea</taxon>
        <taxon>Sciaridae</taxon>
        <taxon>Pseudolycoriella</taxon>
    </lineage>
</organism>